<keyword evidence="2" id="KW-1185">Reference proteome</keyword>
<dbReference type="InterPro" id="IPR029058">
    <property type="entry name" value="AB_hydrolase_fold"/>
</dbReference>
<organism evidence="1 2">
    <name type="scientific">Amycolatopsis melonis</name>
    <dbReference type="NCBI Taxonomy" id="3156488"/>
    <lineage>
        <taxon>Bacteria</taxon>
        <taxon>Bacillati</taxon>
        <taxon>Actinomycetota</taxon>
        <taxon>Actinomycetes</taxon>
        <taxon>Pseudonocardiales</taxon>
        <taxon>Pseudonocardiaceae</taxon>
        <taxon>Amycolatopsis</taxon>
    </lineage>
</organism>
<sequence>MAEIVLVHGIGQQQKSPDTVESEYLPNLAGGIRLAGDPGLADRIWRNARPGDLSARVAFYGDLFRQADQQGDQFDLPPEAAGIAAQLTLDWAQQIADHGTRETDRERARRALEQAEGTLPDAQGLRAGLRPVLNALTRIRPMAALGEAVAGRLLRTAIIQVSRYLTDDTIRAAVQDRVAVLIGPETKVVVGHSLGSVVAFEAAHRLGQPLPLLVTLGSPLGLRNIVYHRVRPQPPSVPPQVRRWVNIADRDDLVAADLNLQRRFPGAAGVLETTYTVDNGAHPHDAKFYLTTTEAGRPVVETLSRCSAP</sequence>
<dbReference type="SUPFAM" id="SSF53474">
    <property type="entry name" value="alpha/beta-Hydrolases"/>
    <property type="match status" value="1"/>
</dbReference>
<dbReference type="Gene3D" id="3.40.50.1820">
    <property type="entry name" value="alpha/beta hydrolase"/>
    <property type="match status" value="1"/>
</dbReference>
<gene>
    <name evidence="1" type="ORF">ABJI51_39495</name>
</gene>
<dbReference type="RefSeq" id="WP_348956279.1">
    <property type="nucleotide sequence ID" value="NZ_JBDZYD010000018.1"/>
</dbReference>
<proteinExistence type="predicted"/>
<dbReference type="Proteomes" id="UP001440984">
    <property type="component" value="Unassembled WGS sequence"/>
</dbReference>
<comment type="caution">
    <text evidence="1">The sequence shown here is derived from an EMBL/GenBank/DDBJ whole genome shotgun (WGS) entry which is preliminary data.</text>
</comment>
<accession>A0ABV0LSE7</accession>
<evidence type="ECO:0000313" key="2">
    <source>
        <dbReference type="Proteomes" id="UP001440984"/>
    </source>
</evidence>
<dbReference type="EMBL" id="JBDZYD010000018">
    <property type="protein sequence ID" value="MEQ0565198.1"/>
    <property type="molecule type" value="Genomic_DNA"/>
</dbReference>
<protein>
    <recommendedName>
        <fullName evidence="3">Alpha/beta hydrolase</fullName>
    </recommendedName>
</protein>
<name>A0ABV0LSE7_9PSEU</name>
<reference evidence="1 2" key="1">
    <citation type="submission" date="2024-05" db="EMBL/GenBank/DDBJ databases">
        <authorList>
            <person name="Zhao H."/>
            <person name="Xu Y."/>
            <person name="Lin S."/>
            <person name="Spain J.C."/>
            <person name="Zhou N.-Y."/>
        </authorList>
    </citation>
    <scope>NUCLEOTIDE SEQUENCE [LARGE SCALE GENOMIC DNA]</scope>
    <source>
        <strain evidence="1 2">NEAU-NG30</strain>
    </source>
</reference>
<evidence type="ECO:0008006" key="3">
    <source>
        <dbReference type="Google" id="ProtNLM"/>
    </source>
</evidence>
<evidence type="ECO:0000313" key="1">
    <source>
        <dbReference type="EMBL" id="MEQ0565198.1"/>
    </source>
</evidence>